<keyword evidence="3" id="KW-0378">Hydrolase</keyword>
<comment type="caution">
    <text evidence="3">The sequence shown here is derived from an EMBL/GenBank/DDBJ whole genome shotgun (WGS) entry which is preliminary data.</text>
</comment>
<sequence length="178" mass="20235">MKTCTGCGEAKPTTEYHRDATGRDGLRARCKSCTSARFAEKRDYHREHARAWRKANPDRAREQRQRRNEEAPHLRWEKHYRESARNHGLTPVIETFTKQELVEHLGGEFCAVCGSTENLTLDHKHPIAAGGAHRLENCQFLCSADNTRKLTRSDRGWITGVRSGVLVDPDVRKGLTTA</sequence>
<proteinExistence type="predicted"/>
<accession>A0ABS9DH06</accession>
<organism evidence="3 4">
    <name type="scientific">Gordonia tangerina</name>
    <dbReference type="NCBI Taxonomy" id="2911060"/>
    <lineage>
        <taxon>Bacteria</taxon>
        <taxon>Bacillati</taxon>
        <taxon>Actinomycetota</taxon>
        <taxon>Actinomycetes</taxon>
        <taxon>Mycobacteriales</taxon>
        <taxon>Gordoniaceae</taxon>
        <taxon>Gordonia</taxon>
    </lineage>
</organism>
<keyword evidence="4" id="KW-1185">Reference proteome</keyword>
<evidence type="ECO:0000259" key="2">
    <source>
        <dbReference type="SMART" id="SM00507"/>
    </source>
</evidence>
<dbReference type="CDD" id="cd00085">
    <property type="entry name" value="HNHc"/>
    <property type="match status" value="1"/>
</dbReference>
<keyword evidence="3" id="KW-0540">Nuclease</keyword>
<name>A0ABS9DH06_9ACTN</name>
<dbReference type="EMBL" id="JAKGCU010000005">
    <property type="protein sequence ID" value="MCF3938383.1"/>
    <property type="molecule type" value="Genomic_DNA"/>
</dbReference>
<dbReference type="Pfam" id="PF01844">
    <property type="entry name" value="HNH"/>
    <property type="match status" value="1"/>
</dbReference>
<dbReference type="InterPro" id="IPR002711">
    <property type="entry name" value="HNH"/>
</dbReference>
<keyword evidence="3" id="KW-0255">Endonuclease</keyword>
<reference evidence="3" key="1">
    <citation type="submission" date="2022-01" db="EMBL/GenBank/DDBJ databases">
        <title>Gordonia xiamenensis sp. nov., isolated from surface seawater in Xiamen.</title>
        <authorList>
            <person name="He Y.F."/>
        </authorList>
    </citation>
    <scope>NUCLEOTIDE SEQUENCE</scope>
    <source>
        <strain evidence="3">GW1C4-4</strain>
    </source>
</reference>
<gene>
    <name evidence="3" type="ORF">L1892_08325</name>
</gene>
<feature type="region of interest" description="Disordered" evidence="1">
    <location>
        <begin position="44"/>
        <end position="72"/>
    </location>
</feature>
<dbReference type="Proteomes" id="UP001108089">
    <property type="component" value="Unassembled WGS sequence"/>
</dbReference>
<protein>
    <submittedName>
        <fullName evidence="3">HNH endonuclease</fullName>
    </submittedName>
</protein>
<evidence type="ECO:0000256" key="1">
    <source>
        <dbReference type="SAM" id="MobiDB-lite"/>
    </source>
</evidence>
<dbReference type="GO" id="GO:0004519">
    <property type="term" value="F:endonuclease activity"/>
    <property type="evidence" value="ECO:0007669"/>
    <property type="project" value="UniProtKB-KW"/>
</dbReference>
<dbReference type="Gene3D" id="1.10.30.50">
    <property type="match status" value="1"/>
</dbReference>
<feature type="domain" description="HNH nuclease" evidence="2">
    <location>
        <begin position="97"/>
        <end position="147"/>
    </location>
</feature>
<evidence type="ECO:0000313" key="4">
    <source>
        <dbReference type="Proteomes" id="UP001108089"/>
    </source>
</evidence>
<dbReference type="RefSeq" id="WP_235723125.1">
    <property type="nucleotide sequence ID" value="NZ_JAKGCU010000005.1"/>
</dbReference>
<evidence type="ECO:0000313" key="3">
    <source>
        <dbReference type="EMBL" id="MCF3938383.1"/>
    </source>
</evidence>
<dbReference type="InterPro" id="IPR003615">
    <property type="entry name" value="HNH_nuc"/>
</dbReference>
<dbReference type="SMART" id="SM00507">
    <property type="entry name" value="HNHc"/>
    <property type="match status" value="1"/>
</dbReference>